<evidence type="ECO:0000259" key="6">
    <source>
        <dbReference type="PROSITE" id="PS51999"/>
    </source>
</evidence>
<evidence type="ECO:0000313" key="7">
    <source>
        <dbReference type="EMBL" id="AZR66140.1"/>
    </source>
</evidence>
<dbReference type="InterPro" id="IPR010666">
    <property type="entry name" value="Znf_GRF"/>
</dbReference>
<keyword evidence="1" id="KW-0479">Metal-binding</keyword>
<accession>A0A3Q9HIV3</accession>
<evidence type="ECO:0000256" key="2">
    <source>
        <dbReference type="ARBA" id="ARBA00022771"/>
    </source>
</evidence>
<keyword evidence="3" id="KW-0862">Zinc</keyword>
<sequence length="290" mass="31891">MFQDGKRVREWSQTDVLPLSARLIPEFDRRQSIRDMFFKKPEAGESTQPPRRLETWSQTEDGPALARSFPDSSEPKEPRAAASSEVPIAIRETPAQSPQKPPQLKRLSRATDGSGRSTKRVRPAADSSRSKAKVSSGQRTLQGFFKPVVGGSGFAEKKSEEALRQDAPASSGLSAASIASRPDPQSMAPQETSETRGSNDGRRRAASAERVFDPIQAKESWSKLLGKRELPRCEHDEPCISLVTKKPGVNCGRSFYICPRPLGPSGEKEKGSEWRCGTFIWSSDWSGSTT</sequence>
<organism evidence="7">
    <name type="scientific">Ophiocordyceps xuefengensis</name>
    <dbReference type="NCBI Taxonomy" id="1379400"/>
    <lineage>
        <taxon>Eukaryota</taxon>
        <taxon>Fungi</taxon>
        <taxon>Dikarya</taxon>
        <taxon>Ascomycota</taxon>
        <taxon>Pezizomycotina</taxon>
        <taxon>Sordariomycetes</taxon>
        <taxon>Hypocreomycetidae</taxon>
        <taxon>Hypocreales</taxon>
        <taxon>Ophiocordycipitaceae</taxon>
        <taxon>Ophiocordyceps</taxon>
    </lineage>
</organism>
<dbReference type="GO" id="GO:0008270">
    <property type="term" value="F:zinc ion binding"/>
    <property type="evidence" value="ECO:0007669"/>
    <property type="project" value="UniProtKB-KW"/>
</dbReference>
<evidence type="ECO:0000256" key="3">
    <source>
        <dbReference type="ARBA" id="ARBA00022833"/>
    </source>
</evidence>
<feature type="domain" description="GRF-type" evidence="6">
    <location>
        <begin position="233"/>
        <end position="285"/>
    </location>
</feature>
<keyword evidence="7" id="KW-0456">Lyase</keyword>
<evidence type="ECO:0000256" key="1">
    <source>
        <dbReference type="ARBA" id="ARBA00022723"/>
    </source>
</evidence>
<dbReference type="EMBL" id="MH176301">
    <property type="protein sequence ID" value="AZR66145.1"/>
    <property type="molecule type" value="Genomic_DNA"/>
</dbReference>
<feature type="compositionally biased region" description="Polar residues" evidence="5">
    <location>
        <begin position="45"/>
        <end position="60"/>
    </location>
</feature>
<evidence type="ECO:0000256" key="5">
    <source>
        <dbReference type="SAM" id="MobiDB-lite"/>
    </source>
</evidence>
<keyword evidence="2 4" id="KW-0863">Zinc-finger</keyword>
<protein>
    <submittedName>
        <fullName evidence="7">DNA lyase</fullName>
    </submittedName>
</protein>
<feature type="region of interest" description="Disordered" evidence="5">
    <location>
        <begin position="35"/>
        <end position="212"/>
    </location>
</feature>
<evidence type="ECO:0000256" key="4">
    <source>
        <dbReference type="PROSITE-ProRule" id="PRU01343"/>
    </source>
</evidence>
<feature type="compositionally biased region" description="Basic and acidic residues" evidence="5">
    <location>
        <begin position="155"/>
        <end position="164"/>
    </location>
</feature>
<proteinExistence type="predicted"/>
<feature type="compositionally biased region" description="Low complexity" evidence="5">
    <location>
        <begin position="167"/>
        <end position="180"/>
    </location>
</feature>
<dbReference type="PROSITE" id="PS51999">
    <property type="entry name" value="ZF_GRF"/>
    <property type="match status" value="1"/>
</dbReference>
<feature type="compositionally biased region" description="Basic and acidic residues" evidence="5">
    <location>
        <begin position="193"/>
        <end position="212"/>
    </location>
</feature>
<dbReference type="AlphaFoldDB" id="A0A3Q9HIV3"/>
<dbReference type="EMBL" id="MH176300">
    <property type="protein sequence ID" value="AZR66140.1"/>
    <property type="molecule type" value="Genomic_DNA"/>
</dbReference>
<name>A0A3Q9HIV3_9HYPO</name>
<reference evidence="7" key="1">
    <citation type="submission" date="2018-04" db="EMBL/GenBank/DDBJ databases">
        <title>Cloning and anlysis of the mating type (MAT) loci of Ophiocordyceps xuefengensis.</title>
        <authorList>
            <person name="Zou J."/>
            <person name="Chen Z."/>
            <person name="Zhang P."/>
        </authorList>
    </citation>
    <scope>NUCLEOTIDE SEQUENCE</scope>
</reference>
<dbReference type="GO" id="GO:0016829">
    <property type="term" value="F:lyase activity"/>
    <property type="evidence" value="ECO:0007669"/>
    <property type="project" value="UniProtKB-KW"/>
</dbReference>